<protein>
    <submittedName>
        <fullName evidence="1">Uncharacterized protein</fullName>
    </submittedName>
</protein>
<dbReference type="Proteomes" id="UP001551210">
    <property type="component" value="Unassembled WGS sequence"/>
</dbReference>
<reference evidence="1 2" key="1">
    <citation type="submission" date="2024-06" db="EMBL/GenBank/DDBJ databases">
        <title>The Natural Products Discovery Center: Release of the First 8490 Sequenced Strains for Exploring Actinobacteria Biosynthetic Diversity.</title>
        <authorList>
            <person name="Kalkreuter E."/>
            <person name="Kautsar S.A."/>
            <person name="Yang D."/>
            <person name="Bader C.D."/>
            <person name="Teijaro C.N."/>
            <person name="Fluegel L."/>
            <person name="Davis C.M."/>
            <person name="Simpson J.R."/>
            <person name="Lauterbach L."/>
            <person name="Steele A.D."/>
            <person name="Gui C."/>
            <person name="Meng S."/>
            <person name="Li G."/>
            <person name="Viehrig K."/>
            <person name="Ye F."/>
            <person name="Su P."/>
            <person name="Kiefer A.F."/>
            <person name="Nichols A."/>
            <person name="Cepeda A.J."/>
            <person name="Yan W."/>
            <person name="Fan B."/>
            <person name="Jiang Y."/>
            <person name="Adhikari A."/>
            <person name="Zheng C.-J."/>
            <person name="Schuster L."/>
            <person name="Cowan T.M."/>
            <person name="Smanski M.J."/>
            <person name="Chevrette M.G."/>
            <person name="De Carvalho L.P.S."/>
            <person name="Shen B."/>
        </authorList>
    </citation>
    <scope>NUCLEOTIDE SEQUENCE [LARGE SCALE GENOMIC DNA]</scope>
    <source>
        <strain evidence="1 2">NPDC045705</strain>
    </source>
</reference>
<proteinExistence type="predicted"/>
<name>A0ABV3D4R8_STREX</name>
<accession>A0ABV3D4R8</accession>
<sequence length="109" mass="12110">MVTALPWNSTVWELFRAVRAAGTGRIAISEMVLIELLAQRGREYSSALDKATAAHQALWKLQFVDMDAAHVWPAVYSPEDSLQKWEDIYRQTMEVLPPDPGGCGRGPAP</sequence>
<evidence type="ECO:0000313" key="1">
    <source>
        <dbReference type="EMBL" id="MEU7296733.1"/>
    </source>
</evidence>
<gene>
    <name evidence="1" type="ORF">AB0A76_26580</name>
</gene>
<dbReference type="RefSeq" id="WP_359213129.1">
    <property type="nucleotide sequence ID" value="NZ_JBEZAM010000048.1"/>
</dbReference>
<organism evidence="1 2">
    <name type="scientific">Streptomyces exfoliatus</name>
    <name type="common">Streptomyces hydrogenans</name>
    <dbReference type="NCBI Taxonomy" id="1905"/>
    <lineage>
        <taxon>Bacteria</taxon>
        <taxon>Bacillati</taxon>
        <taxon>Actinomycetota</taxon>
        <taxon>Actinomycetes</taxon>
        <taxon>Kitasatosporales</taxon>
        <taxon>Streptomycetaceae</taxon>
        <taxon>Streptomyces</taxon>
    </lineage>
</organism>
<keyword evidence="2" id="KW-1185">Reference proteome</keyword>
<dbReference type="EMBL" id="JBEZAM010000048">
    <property type="protein sequence ID" value="MEU7296733.1"/>
    <property type="molecule type" value="Genomic_DNA"/>
</dbReference>
<comment type="caution">
    <text evidence="1">The sequence shown here is derived from an EMBL/GenBank/DDBJ whole genome shotgun (WGS) entry which is preliminary data.</text>
</comment>
<evidence type="ECO:0000313" key="2">
    <source>
        <dbReference type="Proteomes" id="UP001551210"/>
    </source>
</evidence>